<feature type="transmembrane region" description="Helical" evidence="10">
    <location>
        <begin position="270"/>
        <end position="294"/>
    </location>
</feature>
<dbReference type="Pfam" id="PF01728">
    <property type="entry name" value="FtsJ"/>
    <property type="match status" value="1"/>
</dbReference>
<feature type="binding site" evidence="9">
    <location>
        <position position="97"/>
    </location>
    <ligand>
        <name>S-adenosyl-L-methionine</name>
        <dbReference type="ChEBI" id="CHEBI:59789"/>
    </ligand>
</feature>
<evidence type="ECO:0000313" key="13">
    <source>
        <dbReference type="Proteomes" id="UP000728032"/>
    </source>
</evidence>
<evidence type="ECO:0000256" key="6">
    <source>
        <dbReference type="ARBA" id="ARBA00022691"/>
    </source>
</evidence>
<reference evidence="12" key="1">
    <citation type="submission" date="2020-11" db="EMBL/GenBank/DDBJ databases">
        <authorList>
            <person name="Tran Van P."/>
        </authorList>
    </citation>
    <scope>NUCLEOTIDE SEQUENCE</scope>
</reference>
<dbReference type="HAMAP" id="MF_01547">
    <property type="entry name" value="RNA_methyltr_E"/>
    <property type="match status" value="1"/>
</dbReference>
<dbReference type="GO" id="GO:0002128">
    <property type="term" value="P:tRNA nucleoside ribose methylation"/>
    <property type="evidence" value="ECO:0007669"/>
    <property type="project" value="UniProtKB-UniRule"/>
</dbReference>
<keyword evidence="10" id="KW-0472">Membrane</keyword>
<protein>
    <recommendedName>
        <fullName evidence="9">Putative tRNA (cytidine(32)/guanosine(34)-2'-O)-methyltransferase</fullName>
        <ecNumber evidence="9">2.1.1.205</ecNumber>
    </recommendedName>
    <alternativeName>
        <fullName evidence="9">2'-O-ribose RNA methyltransferase TRM7 homolog</fullName>
    </alternativeName>
</protein>
<keyword evidence="7 9" id="KW-0819">tRNA processing</keyword>
<dbReference type="GO" id="GO:0002181">
    <property type="term" value="P:cytoplasmic translation"/>
    <property type="evidence" value="ECO:0007669"/>
    <property type="project" value="UniProtKB-UniRule"/>
</dbReference>
<dbReference type="FunFam" id="3.40.50.150:FF:000040">
    <property type="entry name" value="Putative ribosomal RNA methyltransferase 1"/>
    <property type="match status" value="1"/>
</dbReference>
<keyword evidence="6 9" id="KW-0949">S-adenosyl-L-methionine</keyword>
<feature type="active site" description="Proton acceptor" evidence="9">
    <location>
        <position position="162"/>
    </location>
</feature>
<dbReference type="InterPro" id="IPR028590">
    <property type="entry name" value="RNA_methyltr_E_TRM7"/>
</dbReference>
<evidence type="ECO:0000256" key="3">
    <source>
        <dbReference type="ARBA" id="ARBA00022490"/>
    </source>
</evidence>
<dbReference type="EC" id="2.1.1.205" evidence="9"/>
<keyword evidence="4 9" id="KW-0489">Methyltransferase</keyword>
<keyword evidence="3 9" id="KW-0963">Cytoplasm</keyword>
<dbReference type="SUPFAM" id="SSF53335">
    <property type="entry name" value="S-adenosyl-L-methionine-dependent methyltransferases"/>
    <property type="match status" value="1"/>
</dbReference>
<evidence type="ECO:0000256" key="8">
    <source>
        <dbReference type="ARBA" id="ARBA00048902"/>
    </source>
</evidence>
<evidence type="ECO:0000256" key="5">
    <source>
        <dbReference type="ARBA" id="ARBA00022679"/>
    </source>
</evidence>
<dbReference type="EMBL" id="CAJPVJ010000186">
    <property type="protein sequence ID" value="CAG2161634.1"/>
    <property type="molecule type" value="Genomic_DNA"/>
</dbReference>
<dbReference type="PANTHER" id="PTHR10920:SF12">
    <property type="entry name" value="TRNA (CYTIDINE(32)_GUANOSINE(34)-2'-O)-METHYLTRANSFERASE-RELATED"/>
    <property type="match status" value="1"/>
</dbReference>
<feature type="binding site" evidence="9">
    <location>
        <position position="122"/>
    </location>
    <ligand>
        <name>S-adenosyl-L-methionine</name>
        <dbReference type="ChEBI" id="CHEBI:59789"/>
    </ligand>
</feature>
<evidence type="ECO:0000256" key="1">
    <source>
        <dbReference type="ARBA" id="ARBA00004123"/>
    </source>
</evidence>
<evidence type="ECO:0000256" key="10">
    <source>
        <dbReference type="SAM" id="Phobius"/>
    </source>
</evidence>
<dbReference type="HAMAP" id="MF_03162">
    <property type="entry name" value="RNA_methyltr_E_TRM7"/>
    <property type="match status" value="1"/>
</dbReference>
<dbReference type="PANTHER" id="PTHR10920">
    <property type="entry name" value="RIBOSOMAL RNA METHYLTRANSFERASE"/>
    <property type="match status" value="1"/>
</dbReference>
<proteinExistence type="inferred from homology"/>
<dbReference type="EMBL" id="OC915011">
    <property type="protein sequence ID" value="CAD7638148.1"/>
    <property type="molecule type" value="Genomic_DNA"/>
</dbReference>
<dbReference type="InterPro" id="IPR002877">
    <property type="entry name" value="RNA_MeTrfase_FtsJ_dom"/>
</dbReference>
<sequence>MGKYSADKRDIYYRMAKVDGYRARSAYKLIQIHEKFNIFAGVKRCVDLCGAPGSWSQVLHRYLHKDLNPDNWDEIRIVSVDIQAMAPMAGVVTIQGDITRMSTAHEIIGHFCGSAADLVVCDGAPDVTGLHDIDTYIQSELLLSAINITTHVLKTGGTFVAKIFRGKDVSLLWTQLKIFFAEVIITKPKSSRNSSIEAFAVCRHYCPPEDYKPFLFNSFVDQKCDQYFQDMNNGSNEHIIPFMSCGDLSSFDSDRSYPLNIETHESVLRVVLGVVLVSIVMASGCVSGYLGGIFHRVSEFFRV</sequence>
<organism evidence="12">
    <name type="scientific">Oppiella nova</name>
    <dbReference type="NCBI Taxonomy" id="334625"/>
    <lineage>
        <taxon>Eukaryota</taxon>
        <taxon>Metazoa</taxon>
        <taxon>Ecdysozoa</taxon>
        <taxon>Arthropoda</taxon>
        <taxon>Chelicerata</taxon>
        <taxon>Arachnida</taxon>
        <taxon>Acari</taxon>
        <taxon>Acariformes</taxon>
        <taxon>Sarcoptiformes</taxon>
        <taxon>Oribatida</taxon>
        <taxon>Brachypylina</taxon>
        <taxon>Oppioidea</taxon>
        <taxon>Oppiidae</taxon>
        <taxon>Oppiella</taxon>
    </lineage>
</organism>
<comment type="similarity">
    <text evidence="9">Belongs to the class I-like SAM-binding methyltransferase superfamily. RNA methyltransferase RlmE family. TRM7 subfamily.</text>
</comment>
<dbReference type="Proteomes" id="UP000728032">
    <property type="component" value="Unassembled WGS sequence"/>
</dbReference>
<dbReference type="OrthoDB" id="289250at2759"/>
<evidence type="ECO:0000313" key="12">
    <source>
        <dbReference type="EMBL" id="CAD7638148.1"/>
    </source>
</evidence>
<dbReference type="InterPro" id="IPR015507">
    <property type="entry name" value="rRNA-MeTfrase_E"/>
</dbReference>
<evidence type="ECO:0000256" key="4">
    <source>
        <dbReference type="ARBA" id="ARBA00022603"/>
    </source>
</evidence>
<feature type="binding site" evidence="9">
    <location>
        <position position="55"/>
    </location>
    <ligand>
        <name>S-adenosyl-L-methionine</name>
        <dbReference type="ChEBI" id="CHEBI:59789"/>
    </ligand>
</feature>
<keyword evidence="10" id="KW-0812">Transmembrane</keyword>
<keyword evidence="5 9" id="KW-0808">Transferase</keyword>
<dbReference type="GO" id="GO:0005634">
    <property type="term" value="C:nucleus"/>
    <property type="evidence" value="ECO:0007669"/>
    <property type="project" value="UniProtKB-SubCell"/>
</dbReference>
<dbReference type="AlphaFoldDB" id="A0A7R9QA45"/>
<comment type="subcellular location">
    <subcellularLocation>
        <location evidence="2 9">Cytoplasm</location>
    </subcellularLocation>
    <subcellularLocation>
        <location evidence="1">Nucleus</location>
    </subcellularLocation>
</comment>
<dbReference type="InterPro" id="IPR029063">
    <property type="entry name" value="SAM-dependent_MTases_sf"/>
</dbReference>
<dbReference type="Gene3D" id="3.40.50.150">
    <property type="entry name" value="Vaccinia Virus protein VP39"/>
    <property type="match status" value="1"/>
</dbReference>
<dbReference type="GO" id="GO:0005737">
    <property type="term" value="C:cytoplasm"/>
    <property type="evidence" value="ECO:0007669"/>
    <property type="project" value="UniProtKB-SubCell"/>
</dbReference>
<feature type="binding site" evidence="9">
    <location>
        <position position="81"/>
    </location>
    <ligand>
        <name>S-adenosyl-L-methionine</name>
        <dbReference type="ChEBI" id="CHEBI:59789"/>
    </ligand>
</feature>
<comment type="function">
    <text evidence="9">Methylates the 2'-O-ribose of nucleotides at positions 32 and 34 of the tRNA anticodon loop of substrate tRNAs.</text>
</comment>
<evidence type="ECO:0000256" key="7">
    <source>
        <dbReference type="ARBA" id="ARBA00022694"/>
    </source>
</evidence>
<dbReference type="InterPro" id="IPR050082">
    <property type="entry name" value="RNA_methyltr_RlmE"/>
</dbReference>
<evidence type="ECO:0000256" key="9">
    <source>
        <dbReference type="HAMAP-Rule" id="MF_03162"/>
    </source>
</evidence>
<comment type="catalytic activity">
    <reaction evidence="8 9">
        <text>cytidine(32)/guanosine(34) in tRNA + 2 S-adenosyl-L-methionine = 2'-O-methylcytidine(32)/2'-O-methylguanosine(34) in tRNA + 2 S-adenosyl-L-homocysteine + 2 H(+)</text>
        <dbReference type="Rhea" id="RHEA:42396"/>
        <dbReference type="Rhea" id="RHEA-COMP:10246"/>
        <dbReference type="Rhea" id="RHEA-COMP:10247"/>
        <dbReference type="ChEBI" id="CHEBI:15378"/>
        <dbReference type="ChEBI" id="CHEBI:57856"/>
        <dbReference type="ChEBI" id="CHEBI:59789"/>
        <dbReference type="ChEBI" id="CHEBI:74269"/>
        <dbReference type="ChEBI" id="CHEBI:74445"/>
        <dbReference type="ChEBI" id="CHEBI:74495"/>
        <dbReference type="ChEBI" id="CHEBI:82748"/>
        <dbReference type="EC" id="2.1.1.205"/>
    </reaction>
</comment>
<name>A0A7R9QA45_9ACAR</name>
<keyword evidence="13" id="KW-1185">Reference proteome</keyword>
<feature type="binding site" evidence="9">
    <location>
        <position position="53"/>
    </location>
    <ligand>
        <name>S-adenosyl-L-methionine</name>
        <dbReference type="ChEBI" id="CHEBI:59789"/>
    </ligand>
</feature>
<keyword evidence="10" id="KW-1133">Transmembrane helix</keyword>
<dbReference type="GO" id="GO:0106340">
    <property type="term" value="F:tRNA (guanosine(34)-2'-O)-methyltransferase activity"/>
    <property type="evidence" value="ECO:0007669"/>
    <property type="project" value="UniProtKB-ARBA"/>
</dbReference>
<accession>A0A7R9QA45</accession>
<evidence type="ECO:0000256" key="2">
    <source>
        <dbReference type="ARBA" id="ARBA00004496"/>
    </source>
</evidence>
<evidence type="ECO:0000259" key="11">
    <source>
        <dbReference type="Pfam" id="PF01728"/>
    </source>
</evidence>
<gene>
    <name evidence="12" type="ORF">ONB1V03_LOCUS1238</name>
</gene>
<feature type="domain" description="Ribosomal RNA methyltransferase FtsJ" evidence="11">
    <location>
        <begin position="21"/>
        <end position="204"/>
    </location>
</feature>